<evidence type="ECO:0000313" key="3">
    <source>
        <dbReference type="Proteomes" id="UP001275084"/>
    </source>
</evidence>
<reference evidence="2" key="1">
    <citation type="journal article" date="2023" name="Mol. Phylogenet. Evol.">
        <title>Genome-scale phylogeny and comparative genomics of the fungal order Sordariales.</title>
        <authorList>
            <person name="Hensen N."/>
            <person name="Bonometti L."/>
            <person name="Westerberg I."/>
            <person name="Brannstrom I.O."/>
            <person name="Guillou S."/>
            <person name="Cros-Aarteil S."/>
            <person name="Calhoun S."/>
            <person name="Haridas S."/>
            <person name="Kuo A."/>
            <person name="Mondo S."/>
            <person name="Pangilinan J."/>
            <person name="Riley R."/>
            <person name="LaButti K."/>
            <person name="Andreopoulos B."/>
            <person name="Lipzen A."/>
            <person name="Chen C."/>
            <person name="Yan M."/>
            <person name="Daum C."/>
            <person name="Ng V."/>
            <person name="Clum A."/>
            <person name="Steindorff A."/>
            <person name="Ohm R.A."/>
            <person name="Martin F."/>
            <person name="Silar P."/>
            <person name="Natvig D.O."/>
            <person name="Lalanne C."/>
            <person name="Gautier V."/>
            <person name="Ament-Velasquez S.L."/>
            <person name="Kruys A."/>
            <person name="Hutchinson M.I."/>
            <person name="Powell A.J."/>
            <person name="Barry K."/>
            <person name="Miller A.N."/>
            <person name="Grigoriev I.V."/>
            <person name="Debuchy R."/>
            <person name="Gladieux P."/>
            <person name="Hiltunen Thoren M."/>
            <person name="Johannesson H."/>
        </authorList>
    </citation>
    <scope>NUCLEOTIDE SEQUENCE</scope>
    <source>
        <strain evidence="2">CBS 955.72</strain>
    </source>
</reference>
<keyword evidence="3" id="KW-1185">Reference proteome</keyword>
<organism evidence="2 3">
    <name type="scientific">Lasiosphaeria hispida</name>
    <dbReference type="NCBI Taxonomy" id="260671"/>
    <lineage>
        <taxon>Eukaryota</taxon>
        <taxon>Fungi</taxon>
        <taxon>Dikarya</taxon>
        <taxon>Ascomycota</taxon>
        <taxon>Pezizomycotina</taxon>
        <taxon>Sordariomycetes</taxon>
        <taxon>Sordariomycetidae</taxon>
        <taxon>Sordariales</taxon>
        <taxon>Lasiosphaeriaceae</taxon>
        <taxon>Lasiosphaeria</taxon>
    </lineage>
</organism>
<protein>
    <recommendedName>
        <fullName evidence="4">Secreted protein</fullName>
    </recommendedName>
</protein>
<dbReference type="Proteomes" id="UP001275084">
    <property type="component" value="Unassembled WGS sequence"/>
</dbReference>
<comment type="caution">
    <text evidence="2">The sequence shown here is derived from an EMBL/GenBank/DDBJ whole genome shotgun (WGS) entry which is preliminary data.</text>
</comment>
<evidence type="ECO:0000313" key="2">
    <source>
        <dbReference type="EMBL" id="KAK3360566.1"/>
    </source>
</evidence>
<keyword evidence="1" id="KW-0732">Signal</keyword>
<evidence type="ECO:0000256" key="1">
    <source>
        <dbReference type="SAM" id="SignalP"/>
    </source>
</evidence>
<name>A0AAJ0HSC8_9PEZI</name>
<dbReference type="EMBL" id="JAUIQD010000002">
    <property type="protein sequence ID" value="KAK3360566.1"/>
    <property type="molecule type" value="Genomic_DNA"/>
</dbReference>
<proteinExistence type="predicted"/>
<evidence type="ECO:0008006" key="4">
    <source>
        <dbReference type="Google" id="ProtNLM"/>
    </source>
</evidence>
<feature type="signal peptide" evidence="1">
    <location>
        <begin position="1"/>
        <end position="17"/>
    </location>
</feature>
<dbReference type="AlphaFoldDB" id="A0AAJ0HSC8"/>
<accession>A0AAJ0HSC8</accession>
<feature type="chain" id="PRO_5042486428" description="Secreted protein" evidence="1">
    <location>
        <begin position="18"/>
        <end position="140"/>
    </location>
</feature>
<gene>
    <name evidence="2" type="ORF">B0T25DRAFT_473871</name>
</gene>
<sequence length="140" mass="14765">MHAQTLLTLLASTLVAGIAVDTSLKPINLEASELERRSACAAGGVVNGQCGRYYRGTDCNDQIGSIDPGKCQGTCYYSSDAIGSLKAVGDGTYGTNCVLYYDNNCQQQVGETGNAIFGGGKCYTPQGGRTGHSFKCWRKC</sequence>
<reference evidence="2" key="2">
    <citation type="submission" date="2023-06" db="EMBL/GenBank/DDBJ databases">
        <authorList>
            <consortium name="Lawrence Berkeley National Laboratory"/>
            <person name="Haridas S."/>
            <person name="Hensen N."/>
            <person name="Bonometti L."/>
            <person name="Westerberg I."/>
            <person name="Brannstrom I.O."/>
            <person name="Guillou S."/>
            <person name="Cros-Aarteil S."/>
            <person name="Calhoun S."/>
            <person name="Kuo A."/>
            <person name="Mondo S."/>
            <person name="Pangilinan J."/>
            <person name="Riley R."/>
            <person name="Labutti K."/>
            <person name="Andreopoulos B."/>
            <person name="Lipzen A."/>
            <person name="Chen C."/>
            <person name="Yanf M."/>
            <person name="Daum C."/>
            <person name="Ng V."/>
            <person name="Clum A."/>
            <person name="Steindorff A."/>
            <person name="Ohm R."/>
            <person name="Martin F."/>
            <person name="Silar P."/>
            <person name="Natvig D."/>
            <person name="Lalanne C."/>
            <person name="Gautier V."/>
            <person name="Ament-Velasquez S.L."/>
            <person name="Kruys A."/>
            <person name="Hutchinson M.I."/>
            <person name="Powell A.J."/>
            <person name="Barry K."/>
            <person name="Miller A.N."/>
            <person name="Grigoriev I.V."/>
            <person name="Debuchy R."/>
            <person name="Gladieux P."/>
            <person name="Thoren M.H."/>
            <person name="Johannesson H."/>
        </authorList>
    </citation>
    <scope>NUCLEOTIDE SEQUENCE</scope>
    <source>
        <strain evidence="2">CBS 955.72</strain>
    </source>
</reference>